<reference evidence="6 7" key="1">
    <citation type="submission" date="2017-01" db="EMBL/GenBank/DDBJ databases">
        <title>Draft genome sequence of Pseudomonas pachastrellae type strain CCUG 46540T from a deep sea.</title>
        <authorList>
            <person name="Gomila M."/>
            <person name="Mulet M."/>
            <person name="Lalucat J."/>
            <person name="Garcia-Valdes E."/>
        </authorList>
    </citation>
    <scope>NUCLEOTIDE SEQUENCE [LARGE SCALE GENOMIC DNA]</scope>
    <source>
        <strain evidence="6 7">CCUG 46540</strain>
    </source>
</reference>
<feature type="domain" description="UspA" evidence="5">
    <location>
        <begin position="3"/>
        <end position="147"/>
    </location>
</feature>
<evidence type="ECO:0000256" key="2">
    <source>
        <dbReference type="ARBA" id="ARBA00008791"/>
    </source>
</evidence>
<evidence type="ECO:0000256" key="1">
    <source>
        <dbReference type="ARBA" id="ARBA00004496"/>
    </source>
</evidence>
<dbReference type="AlphaFoldDB" id="A0A1S8DHG7"/>
<dbReference type="PANTHER" id="PTHR47892:SF1">
    <property type="entry name" value="UNIVERSAL STRESS PROTEIN E"/>
    <property type="match status" value="1"/>
</dbReference>
<dbReference type="PANTHER" id="PTHR47892">
    <property type="entry name" value="UNIVERSAL STRESS PROTEIN E"/>
    <property type="match status" value="1"/>
</dbReference>
<comment type="caution">
    <text evidence="6">The sequence shown here is derived from an EMBL/GenBank/DDBJ whole genome shotgun (WGS) entry which is preliminary data.</text>
</comment>
<evidence type="ECO:0000256" key="3">
    <source>
        <dbReference type="ARBA" id="ARBA00022490"/>
    </source>
</evidence>
<dbReference type="Pfam" id="PF00582">
    <property type="entry name" value="Usp"/>
    <property type="match status" value="2"/>
</dbReference>
<dbReference type="Gene3D" id="3.40.50.12370">
    <property type="match status" value="1"/>
</dbReference>
<name>A0A1S8DHG7_9GAMM</name>
<accession>A0A1S8DHG7</accession>
<feature type="domain" description="UspA" evidence="5">
    <location>
        <begin position="182"/>
        <end position="300"/>
    </location>
</feature>
<gene>
    <name evidence="6" type="ORF">BXT89_09155</name>
</gene>
<evidence type="ECO:0000259" key="5">
    <source>
        <dbReference type="Pfam" id="PF00582"/>
    </source>
</evidence>
<comment type="similarity">
    <text evidence="2">Belongs to the universal stress protein A family.</text>
</comment>
<dbReference type="EMBL" id="MUBC01000017">
    <property type="protein sequence ID" value="ONM44072.1"/>
    <property type="molecule type" value="Genomic_DNA"/>
</dbReference>
<keyword evidence="3" id="KW-0963">Cytoplasm</keyword>
<dbReference type="RefSeq" id="WP_083726924.1">
    <property type="nucleotide sequence ID" value="NZ_FOUD01000016.1"/>
</dbReference>
<evidence type="ECO:0000313" key="7">
    <source>
        <dbReference type="Proteomes" id="UP000242847"/>
    </source>
</evidence>
<dbReference type="GO" id="GO:0005737">
    <property type="term" value="C:cytoplasm"/>
    <property type="evidence" value="ECO:0007669"/>
    <property type="project" value="UniProtKB-SubCell"/>
</dbReference>
<evidence type="ECO:0000256" key="4">
    <source>
        <dbReference type="ARBA" id="ARBA00037131"/>
    </source>
</evidence>
<comment type="function">
    <text evidence="4">Required for resistance to DNA-damaging agents.</text>
</comment>
<protein>
    <recommendedName>
        <fullName evidence="5">UspA domain-containing protein</fullName>
    </recommendedName>
</protein>
<dbReference type="InterPro" id="IPR006016">
    <property type="entry name" value="UspA"/>
</dbReference>
<dbReference type="Proteomes" id="UP000242847">
    <property type="component" value="Unassembled WGS sequence"/>
</dbReference>
<evidence type="ECO:0000313" key="6">
    <source>
        <dbReference type="EMBL" id="ONM44072.1"/>
    </source>
</evidence>
<keyword evidence="7" id="KW-1185">Reference proteome</keyword>
<dbReference type="STRING" id="254161.SAMN05216256_1168"/>
<comment type="subcellular location">
    <subcellularLocation>
        <location evidence="1">Cytoplasm</location>
    </subcellularLocation>
</comment>
<organism evidence="6 7">
    <name type="scientific">Halopseudomonas pachastrellae</name>
    <dbReference type="NCBI Taxonomy" id="254161"/>
    <lineage>
        <taxon>Bacteria</taxon>
        <taxon>Pseudomonadati</taxon>
        <taxon>Pseudomonadota</taxon>
        <taxon>Gammaproteobacteria</taxon>
        <taxon>Pseudomonadales</taxon>
        <taxon>Pseudomonadaceae</taxon>
        <taxon>Halopseudomonas</taxon>
    </lineage>
</organism>
<dbReference type="SUPFAM" id="SSF52402">
    <property type="entry name" value="Adenine nucleotide alpha hydrolases-like"/>
    <property type="match status" value="2"/>
</dbReference>
<proteinExistence type="inferred from homology"/>
<sequence>MDIRHILVVIDASREEQQPALERATQLLEHYGQASLSLMICDYIPALDGGMLFESHSLEKARQSLLEHHTAYLEKLAAPLRSQGVQVETTAVWGKRLDRHVLREVQARKPDLVLKTTHQRNPLKRLLLSAADWQLIRYCEVPLWLVKHGENPLKQLCASVDPLHSADKPAALDNKLIACGHELGQQLNAQLHLAHCYTPLPRTMVFDASVIADYEGYAKDVKQHHATAFSQLLARSPADGAATHLLEGDPEEALPGFVEEQKIDLLIMGAVSRSRLESALIGHTAERLIDATPCDLLILKPDGFVDPSKP</sequence>
<dbReference type="OrthoDB" id="239260at2"/>